<dbReference type="Proteomes" id="UP001566132">
    <property type="component" value="Unassembled WGS sequence"/>
</dbReference>
<dbReference type="AlphaFoldDB" id="A0ABD1EK96"/>
<keyword evidence="2" id="KW-1185">Reference proteome</keyword>
<accession>A0ABD1EK96</accession>
<sequence length="195" mass="21889">MATKLVPKFTFPKKVQAIRVVLHAENDLKLLDYVKSIGDIVKPKNITLASRISNNRICIYLSSKEVVDQLCNSHSSIMIGSLKINFRRLISPSKRIIIFNVSPSIPHEIIEAVVKDLGFILTSPISFMKASIPGDEYNHILNFRRQAYIIPPTDSFNLQTSALISDDGLEQCFSTFFGSRTSKICEKIARTGVFL</sequence>
<reference evidence="1 2" key="1">
    <citation type="submission" date="2024-05" db="EMBL/GenBank/DDBJ databases">
        <title>Genetic variation in Jamaican populations of the coffee berry borer (Hypothenemus hampei).</title>
        <authorList>
            <person name="Errbii M."/>
            <person name="Myrie A."/>
        </authorList>
    </citation>
    <scope>NUCLEOTIDE SEQUENCE [LARGE SCALE GENOMIC DNA]</scope>
    <source>
        <strain evidence="1">JA-Hopewell-2020-01-JO</strain>
        <tissue evidence="1">Whole body</tissue>
    </source>
</reference>
<name>A0ABD1EK96_HYPHA</name>
<evidence type="ECO:0000313" key="2">
    <source>
        <dbReference type="Proteomes" id="UP001566132"/>
    </source>
</evidence>
<organism evidence="1 2">
    <name type="scientific">Hypothenemus hampei</name>
    <name type="common">Coffee berry borer</name>
    <dbReference type="NCBI Taxonomy" id="57062"/>
    <lineage>
        <taxon>Eukaryota</taxon>
        <taxon>Metazoa</taxon>
        <taxon>Ecdysozoa</taxon>
        <taxon>Arthropoda</taxon>
        <taxon>Hexapoda</taxon>
        <taxon>Insecta</taxon>
        <taxon>Pterygota</taxon>
        <taxon>Neoptera</taxon>
        <taxon>Endopterygota</taxon>
        <taxon>Coleoptera</taxon>
        <taxon>Polyphaga</taxon>
        <taxon>Cucujiformia</taxon>
        <taxon>Curculionidae</taxon>
        <taxon>Scolytinae</taxon>
        <taxon>Hypothenemus</taxon>
    </lineage>
</organism>
<gene>
    <name evidence="1" type="ORF">ABEB36_009365</name>
</gene>
<dbReference type="EMBL" id="JBDJPC010000007">
    <property type="protein sequence ID" value="KAL1493667.1"/>
    <property type="molecule type" value="Genomic_DNA"/>
</dbReference>
<evidence type="ECO:0000313" key="1">
    <source>
        <dbReference type="EMBL" id="KAL1493667.1"/>
    </source>
</evidence>
<protein>
    <submittedName>
        <fullName evidence="1">Uncharacterized protein</fullName>
    </submittedName>
</protein>
<proteinExistence type="predicted"/>
<comment type="caution">
    <text evidence="1">The sequence shown here is derived from an EMBL/GenBank/DDBJ whole genome shotgun (WGS) entry which is preliminary data.</text>
</comment>